<protein>
    <recommendedName>
        <fullName evidence="1">Reverse transcriptase zinc-binding domain-containing protein</fullName>
    </recommendedName>
</protein>
<evidence type="ECO:0000313" key="3">
    <source>
        <dbReference type="Proteomes" id="UP001281410"/>
    </source>
</evidence>
<evidence type="ECO:0000313" key="2">
    <source>
        <dbReference type="EMBL" id="KAK3223101.1"/>
    </source>
</evidence>
<comment type="caution">
    <text evidence="2">The sequence shown here is derived from an EMBL/GenBank/DDBJ whole genome shotgun (WGS) entry which is preliminary data.</text>
</comment>
<feature type="domain" description="Reverse transcriptase zinc-binding" evidence="1">
    <location>
        <begin position="2"/>
        <end position="60"/>
    </location>
</feature>
<accession>A0AAE0ECD9</accession>
<dbReference type="Proteomes" id="UP001281410">
    <property type="component" value="Unassembled WGS sequence"/>
</dbReference>
<proteinExistence type="predicted"/>
<sequence length="95" mass="11345">MDEWWNMLWQLKIPHKVKNFTWKACLSWNPTVVNLSKKGMPVEDLCPCCLRKLEFSLHAIWGYSKLKQVSSSVYFMTNQKWCDKASVLDFFLFYS</sequence>
<dbReference type="Pfam" id="PF13966">
    <property type="entry name" value="zf-RVT"/>
    <property type="match status" value="1"/>
</dbReference>
<reference evidence="2" key="1">
    <citation type="journal article" date="2023" name="Plant J.">
        <title>Genome sequences and population genomics provide insights into the demographic history, inbreeding, and mutation load of two 'living fossil' tree species of Dipteronia.</title>
        <authorList>
            <person name="Feng Y."/>
            <person name="Comes H.P."/>
            <person name="Chen J."/>
            <person name="Zhu S."/>
            <person name="Lu R."/>
            <person name="Zhang X."/>
            <person name="Li P."/>
            <person name="Qiu J."/>
            <person name="Olsen K.M."/>
            <person name="Qiu Y."/>
        </authorList>
    </citation>
    <scope>NUCLEOTIDE SEQUENCE</scope>
    <source>
        <strain evidence="2">NBL</strain>
    </source>
</reference>
<dbReference type="EMBL" id="JANJYJ010000003">
    <property type="protein sequence ID" value="KAK3223101.1"/>
    <property type="molecule type" value="Genomic_DNA"/>
</dbReference>
<name>A0AAE0ECD9_9ROSI</name>
<dbReference type="InterPro" id="IPR026960">
    <property type="entry name" value="RVT-Znf"/>
</dbReference>
<dbReference type="AlphaFoldDB" id="A0AAE0ECD9"/>
<organism evidence="2 3">
    <name type="scientific">Dipteronia sinensis</name>
    <dbReference type="NCBI Taxonomy" id="43782"/>
    <lineage>
        <taxon>Eukaryota</taxon>
        <taxon>Viridiplantae</taxon>
        <taxon>Streptophyta</taxon>
        <taxon>Embryophyta</taxon>
        <taxon>Tracheophyta</taxon>
        <taxon>Spermatophyta</taxon>
        <taxon>Magnoliopsida</taxon>
        <taxon>eudicotyledons</taxon>
        <taxon>Gunneridae</taxon>
        <taxon>Pentapetalae</taxon>
        <taxon>rosids</taxon>
        <taxon>malvids</taxon>
        <taxon>Sapindales</taxon>
        <taxon>Sapindaceae</taxon>
        <taxon>Hippocastanoideae</taxon>
        <taxon>Acereae</taxon>
        <taxon>Dipteronia</taxon>
    </lineage>
</organism>
<keyword evidence="3" id="KW-1185">Reference proteome</keyword>
<gene>
    <name evidence="2" type="ORF">Dsin_010126</name>
</gene>
<evidence type="ECO:0000259" key="1">
    <source>
        <dbReference type="Pfam" id="PF13966"/>
    </source>
</evidence>